<dbReference type="Proteomes" id="UP000316304">
    <property type="component" value="Unassembled WGS sequence"/>
</dbReference>
<accession>A0A5C6CT09</accession>
<name>A0A5C6CT09_9BACT</name>
<organism evidence="1 2">
    <name type="scientific">Novipirellula galeiformis</name>
    <dbReference type="NCBI Taxonomy" id="2528004"/>
    <lineage>
        <taxon>Bacteria</taxon>
        <taxon>Pseudomonadati</taxon>
        <taxon>Planctomycetota</taxon>
        <taxon>Planctomycetia</taxon>
        <taxon>Pirellulales</taxon>
        <taxon>Pirellulaceae</taxon>
        <taxon>Novipirellula</taxon>
    </lineage>
</organism>
<comment type="caution">
    <text evidence="1">The sequence shown here is derived from an EMBL/GenBank/DDBJ whole genome shotgun (WGS) entry which is preliminary data.</text>
</comment>
<sequence>MVAVAFGINDLARPPCRRLYRRANRKEGGWELENFVLEKPPAAAESVETFPANGKANWCKW</sequence>
<keyword evidence="2" id="KW-1185">Reference proteome</keyword>
<evidence type="ECO:0000313" key="2">
    <source>
        <dbReference type="Proteomes" id="UP000316304"/>
    </source>
</evidence>
<proteinExistence type="predicted"/>
<dbReference type="AlphaFoldDB" id="A0A5C6CT09"/>
<reference evidence="1 2" key="1">
    <citation type="submission" date="2019-02" db="EMBL/GenBank/DDBJ databases">
        <title>Deep-cultivation of Planctomycetes and their phenomic and genomic characterization uncovers novel biology.</title>
        <authorList>
            <person name="Wiegand S."/>
            <person name="Jogler M."/>
            <person name="Boedeker C."/>
            <person name="Pinto D."/>
            <person name="Vollmers J."/>
            <person name="Rivas-Marin E."/>
            <person name="Kohn T."/>
            <person name="Peeters S.H."/>
            <person name="Heuer A."/>
            <person name="Rast P."/>
            <person name="Oberbeckmann S."/>
            <person name="Bunk B."/>
            <person name="Jeske O."/>
            <person name="Meyerdierks A."/>
            <person name="Storesund J.E."/>
            <person name="Kallscheuer N."/>
            <person name="Luecker S."/>
            <person name="Lage O.M."/>
            <person name="Pohl T."/>
            <person name="Merkel B.J."/>
            <person name="Hornburger P."/>
            <person name="Mueller R.-W."/>
            <person name="Bruemmer F."/>
            <person name="Labrenz M."/>
            <person name="Spormann A.M."/>
            <person name="Op Den Camp H."/>
            <person name="Overmann J."/>
            <person name="Amann R."/>
            <person name="Jetten M.S.M."/>
            <person name="Mascher T."/>
            <person name="Medema M.H."/>
            <person name="Devos D.P."/>
            <person name="Kaster A.-K."/>
            <person name="Ovreas L."/>
            <person name="Rohde M."/>
            <person name="Galperin M.Y."/>
            <person name="Jogler C."/>
        </authorList>
    </citation>
    <scope>NUCLEOTIDE SEQUENCE [LARGE SCALE GENOMIC DNA]</scope>
    <source>
        <strain evidence="1 2">Pla52o</strain>
    </source>
</reference>
<protein>
    <submittedName>
        <fullName evidence="1">Uncharacterized protein</fullName>
    </submittedName>
</protein>
<dbReference type="EMBL" id="SJPT01000001">
    <property type="protein sequence ID" value="TWU26561.1"/>
    <property type="molecule type" value="Genomic_DNA"/>
</dbReference>
<gene>
    <name evidence="1" type="ORF">Pla52o_04140</name>
</gene>
<evidence type="ECO:0000313" key="1">
    <source>
        <dbReference type="EMBL" id="TWU26561.1"/>
    </source>
</evidence>